<feature type="non-terminal residue" evidence="2">
    <location>
        <position position="122"/>
    </location>
</feature>
<protein>
    <submittedName>
        <fullName evidence="2">Uncharacterized protein</fullName>
    </submittedName>
</protein>
<name>A0A6J4TB83_9ACTN</name>
<sequence length="122" mass="12967">CWLVRSSAMAMLSTSQGHERTTAATVTSPSATCRLSSARARRTRLACSSARMCCGAGCVAVCKFLTSPRAPSWRPMITDCRMSFGIRAALTRAGSVTGAGVPIRVSPSPVPDAPRRPARRNR</sequence>
<evidence type="ECO:0000313" key="2">
    <source>
        <dbReference type="EMBL" id="CAA9517999.1"/>
    </source>
</evidence>
<dbReference type="AlphaFoldDB" id="A0A6J4TB83"/>
<feature type="non-terminal residue" evidence="2">
    <location>
        <position position="1"/>
    </location>
</feature>
<organism evidence="2">
    <name type="scientific">uncultured Solirubrobacteraceae bacterium</name>
    <dbReference type="NCBI Taxonomy" id="1162706"/>
    <lineage>
        <taxon>Bacteria</taxon>
        <taxon>Bacillati</taxon>
        <taxon>Actinomycetota</taxon>
        <taxon>Thermoleophilia</taxon>
        <taxon>Solirubrobacterales</taxon>
        <taxon>Solirubrobacteraceae</taxon>
        <taxon>environmental samples</taxon>
    </lineage>
</organism>
<reference evidence="2" key="1">
    <citation type="submission" date="2020-02" db="EMBL/GenBank/DDBJ databases">
        <authorList>
            <person name="Meier V. D."/>
        </authorList>
    </citation>
    <scope>NUCLEOTIDE SEQUENCE</scope>
    <source>
        <strain evidence="2">AVDCRST_MAG30</strain>
    </source>
</reference>
<feature type="region of interest" description="Disordered" evidence="1">
    <location>
        <begin position="100"/>
        <end position="122"/>
    </location>
</feature>
<accession>A0A6J4TB83</accession>
<evidence type="ECO:0000256" key="1">
    <source>
        <dbReference type="SAM" id="MobiDB-lite"/>
    </source>
</evidence>
<dbReference type="EMBL" id="CADCVS010000370">
    <property type="protein sequence ID" value="CAA9517999.1"/>
    <property type="molecule type" value="Genomic_DNA"/>
</dbReference>
<gene>
    <name evidence="2" type="ORF">AVDCRST_MAG30-2880</name>
</gene>
<proteinExistence type="predicted"/>